<dbReference type="InterPro" id="IPR057990">
    <property type="entry name" value="TPR_SYO1"/>
</dbReference>
<accession>A0A8K0A7P9</accession>
<dbReference type="Gene3D" id="1.25.10.10">
    <property type="entry name" value="Leucine-rich Repeat Variant"/>
    <property type="match status" value="1"/>
</dbReference>
<dbReference type="CDD" id="cd13394">
    <property type="entry name" value="Syo1_like"/>
    <property type="match status" value="1"/>
</dbReference>
<comment type="similarity">
    <text evidence="1">Belongs to the nuclear import and ribosome assembly adapter family.</text>
</comment>
<feature type="domain" description="SYO1-like TPR repeats" evidence="3">
    <location>
        <begin position="413"/>
        <end position="659"/>
    </location>
</feature>
<dbReference type="OrthoDB" id="288703at2759"/>
<dbReference type="InterPro" id="IPR011989">
    <property type="entry name" value="ARM-like"/>
</dbReference>
<keyword evidence="5" id="KW-1185">Reference proteome</keyword>
<dbReference type="InterPro" id="IPR052616">
    <property type="entry name" value="SYO1-like"/>
</dbReference>
<gene>
    <name evidence="4" type="primary">HEATR3</name>
    <name evidence="4" type="ORF">BLAG_LOCUS23014</name>
</gene>
<reference evidence="4" key="1">
    <citation type="submission" date="2022-01" db="EMBL/GenBank/DDBJ databases">
        <authorList>
            <person name="Braso-Vives M."/>
        </authorList>
    </citation>
    <scope>NUCLEOTIDE SEQUENCE</scope>
</reference>
<evidence type="ECO:0000313" key="4">
    <source>
        <dbReference type="EMBL" id="CAH1270839.1"/>
    </source>
</evidence>
<dbReference type="Pfam" id="PF25567">
    <property type="entry name" value="TPR_SYO1"/>
    <property type="match status" value="1"/>
</dbReference>
<dbReference type="GO" id="GO:0006606">
    <property type="term" value="P:protein import into nucleus"/>
    <property type="evidence" value="ECO:0007669"/>
    <property type="project" value="TreeGrafter"/>
</dbReference>
<evidence type="ECO:0000313" key="5">
    <source>
        <dbReference type="Proteomes" id="UP000838412"/>
    </source>
</evidence>
<proteinExistence type="inferred from homology"/>
<evidence type="ECO:0000256" key="1">
    <source>
        <dbReference type="ARBA" id="ARBA00049983"/>
    </source>
</evidence>
<dbReference type="Proteomes" id="UP000838412">
    <property type="component" value="Chromosome 7"/>
</dbReference>
<name>A0A8K0A7P9_BRALA</name>
<dbReference type="FunFam" id="1.25.10.10:FF:002081">
    <property type="entry name" value="Uncharacterized protein"/>
    <property type="match status" value="1"/>
</dbReference>
<dbReference type="EMBL" id="OV696692">
    <property type="protein sequence ID" value="CAH1270839.1"/>
    <property type="molecule type" value="Genomic_DNA"/>
</dbReference>
<evidence type="ECO:0000259" key="3">
    <source>
        <dbReference type="Pfam" id="PF25567"/>
    </source>
</evidence>
<evidence type="ECO:0000256" key="2">
    <source>
        <dbReference type="SAM" id="MobiDB-lite"/>
    </source>
</evidence>
<dbReference type="PANTHER" id="PTHR13347:SF1">
    <property type="entry name" value="HEAT REPEAT-CONTAINING PROTEIN 3"/>
    <property type="match status" value="1"/>
</dbReference>
<dbReference type="AlphaFoldDB" id="A0A8K0A7P9"/>
<organism evidence="4 5">
    <name type="scientific">Branchiostoma lanceolatum</name>
    <name type="common">Common lancelet</name>
    <name type="synonym">Amphioxus lanceolatum</name>
    <dbReference type="NCBI Taxonomy" id="7740"/>
    <lineage>
        <taxon>Eukaryota</taxon>
        <taxon>Metazoa</taxon>
        <taxon>Chordata</taxon>
        <taxon>Cephalochordata</taxon>
        <taxon>Leptocardii</taxon>
        <taxon>Amphioxiformes</taxon>
        <taxon>Branchiostomatidae</taxon>
        <taxon>Branchiostoma</taxon>
    </lineage>
</organism>
<dbReference type="GO" id="GO:0042273">
    <property type="term" value="P:ribosomal large subunit biogenesis"/>
    <property type="evidence" value="ECO:0007669"/>
    <property type="project" value="TreeGrafter"/>
</dbReference>
<feature type="region of interest" description="Disordered" evidence="2">
    <location>
        <begin position="1"/>
        <end position="34"/>
    </location>
</feature>
<feature type="compositionally biased region" description="Basic residues" evidence="2">
    <location>
        <begin position="1"/>
        <end position="13"/>
    </location>
</feature>
<dbReference type="FunFam" id="1.25.10.10:FF:002083">
    <property type="entry name" value="HEAT repeat-containing 3"/>
    <property type="match status" value="1"/>
</dbReference>
<dbReference type="SUPFAM" id="SSF48371">
    <property type="entry name" value="ARM repeat"/>
    <property type="match status" value="1"/>
</dbReference>
<feature type="region of interest" description="Disordered" evidence="2">
    <location>
        <begin position="314"/>
        <end position="343"/>
    </location>
</feature>
<protein>
    <submittedName>
        <fullName evidence="4">HEATR3 protein</fullName>
    </submittedName>
</protein>
<dbReference type="GO" id="GO:0051082">
    <property type="term" value="F:unfolded protein binding"/>
    <property type="evidence" value="ECO:0007669"/>
    <property type="project" value="TreeGrafter"/>
</dbReference>
<dbReference type="SMART" id="SM00185">
    <property type="entry name" value="ARM"/>
    <property type="match status" value="2"/>
</dbReference>
<dbReference type="InterPro" id="IPR016024">
    <property type="entry name" value="ARM-type_fold"/>
</dbReference>
<sequence length="661" mass="70659">MGKSRNKKYKSSRPRPTGLPSVAEALREGGAPGNGAGELPALAIVEKLQSASAEERECACTTLAGLVLQEAGLTALLDSRLVRTLGPLLLDPSQAVREGAAGVFRNMTVGGGHDLCDHMVEEDVMTPLVALLKQVTGQLTASQPMDMQAGVRHAGGESPDRDPVWRILYQAVHLLWNLCESTSTAVCIFNKESLLPTLLLCLRQHDRNLPLAMVGAQCLQTVTEDNAEVLQQFSADTLKLLEGLLMGEGGDSVDSLLLRTTVAGCIFNLKALIPAGSQSEALQAVVRVLARTLEHDIATAITSLRGMLGEQQTNNNGAAEQMNGETAGPGRPETPEQHQLPQATRAQLDQVMALLSAQQTALEIIANMCLPDDDSDEEWEDMDSSDTSDEVTMCDVAEEGGTPLMTPLCLSAETHAALISHSLPRKVLDRTVVPEGCDSLAASPHGQPVIKRLLTVQRRALLCLRNMLAVLDGEGMDAAGLVEVGNHLMGLFSVSDDQEFQEAVTGAIRSLLQRMAAVQVTQPLTGEQLRVLCDLGRHSSCPSVRANVVNAAGSMGSVLAKQPDSAEKLTLIGTFLTEVAGKDAVLWVVAEALDAIFDVFGDGPQVDAVAGNIGLVAKLRQISPLFKSRVHKERRSLGEHFPVVDNARVNLNRFIKYKEGC</sequence>
<dbReference type="InterPro" id="IPR000225">
    <property type="entry name" value="Armadillo"/>
</dbReference>
<dbReference type="PANTHER" id="PTHR13347">
    <property type="entry name" value="HEAT REPEAT-CONTAINING PROTEIN 3"/>
    <property type="match status" value="1"/>
</dbReference>